<dbReference type="PANTHER" id="PTHR19271">
    <property type="entry name" value="CYTOCHROME B"/>
    <property type="match status" value="1"/>
</dbReference>
<keyword evidence="21" id="KW-1185">Reference proteome</keyword>
<proteinExistence type="inferred from homology"/>
<dbReference type="GO" id="GO:0008121">
    <property type="term" value="F:quinol-cytochrome-c reductase activity"/>
    <property type="evidence" value="ECO:0007669"/>
    <property type="project" value="InterPro"/>
</dbReference>
<feature type="transmembrane region" description="Helical" evidence="17">
    <location>
        <begin position="194"/>
        <end position="214"/>
    </location>
</feature>
<dbReference type="SUPFAM" id="SSF81648">
    <property type="entry name" value="a domain/subunit of cytochrome bc1 complex (Ubiquinol-cytochrome c reductase)"/>
    <property type="match status" value="1"/>
</dbReference>
<dbReference type="GO" id="GO:0046872">
    <property type="term" value="F:metal ion binding"/>
    <property type="evidence" value="ECO:0007669"/>
    <property type="project" value="UniProtKB-KW"/>
</dbReference>
<evidence type="ECO:0000256" key="15">
    <source>
        <dbReference type="PIRSR" id="PIRSR038885-2"/>
    </source>
</evidence>
<feature type="transmembrane region" description="Helical" evidence="17">
    <location>
        <begin position="378"/>
        <end position="399"/>
    </location>
</feature>
<feature type="binding site" evidence="14">
    <location>
        <position position="215"/>
    </location>
    <ligand>
        <name>a ubiquinone</name>
        <dbReference type="ChEBI" id="CHEBI:16389"/>
    </ligand>
</feature>
<dbReference type="Gene3D" id="1.20.810.10">
    <property type="entry name" value="Cytochrome Bc1 Complex, Chain C"/>
    <property type="match status" value="1"/>
</dbReference>
<accession>A0A918NHN2</accession>
<keyword evidence="6 15" id="KW-0349">Heme</keyword>
<evidence type="ECO:0000256" key="6">
    <source>
        <dbReference type="ARBA" id="ARBA00022617"/>
    </source>
</evidence>
<reference evidence="20 21" key="1">
    <citation type="journal article" date="2014" name="Int. J. Syst. Evol. Microbiol.">
        <title>Complete genome sequence of Corynebacterium casei LMG S-19264T (=DSM 44701T), isolated from a smear-ripened cheese.</title>
        <authorList>
            <consortium name="US DOE Joint Genome Institute (JGI-PGF)"/>
            <person name="Walter F."/>
            <person name="Albersmeier A."/>
            <person name="Kalinowski J."/>
            <person name="Ruckert C."/>
        </authorList>
    </citation>
    <scope>NUCLEOTIDE SEQUENCE [LARGE SCALE GENOMIC DNA]</scope>
    <source>
        <strain evidence="20 21">KCTC 23968</strain>
    </source>
</reference>
<dbReference type="RefSeq" id="WP_189585593.1">
    <property type="nucleotide sequence ID" value="NZ_BMYV01000002.1"/>
</dbReference>
<evidence type="ECO:0000256" key="5">
    <source>
        <dbReference type="ARBA" id="ARBA00022448"/>
    </source>
</evidence>
<keyword evidence="5 16" id="KW-0813">Transport</keyword>
<keyword evidence="10 16" id="KW-0249">Electron transport</keyword>
<keyword evidence="13 17" id="KW-0472">Membrane</keyword>
<evidence type="ECO:0000256" key="3">
    <source>
        <dbReference type="ARBA" id="ARBA00011649"/>
    </source>
</evidence>
<evidence type="ECO:0000256" key="8">
    <source>
        <dbReference type="ARBA" id="ARBA00022692"/>
    </source>
</evidence>
<comment type="cofactor">
    <cofactor evidence="15">
        <name>heme</name>
        <dbReference type="ChEBI" id="CHEBI:30413"/>
    </cofactor>
    <text evidence="15">Binds 2 heme groups non-covalently.</text>
</comment>
<feature type="transmembrane region" description="Helical" evidence="17">
    <location>
        <begin position="125"/>
        <end position="147"/>
    </location>
</feature>
<dbReference type="Proteomes" id="UP000600865">
    <property type="component" value="Unassembled WGS sequence"/>
</dbReference>
<feature type="transmembrane region" description="Helical" evidence="17">
    <location>
        <begin position="89"/>
        <end position="110"/>
    </location>
</feature>
<feature type="transmembrane region" description="Helical" evidence="17">
    <location>
        <begin position="245"/>
        <end position="262"/>
    </location>
</feature>
<evidence type="ECO:0000256" key="4">
    <source>
        <dbReference type="ARBA" id="ARBA00013531"/>
    </source>
</evidence>
<feature type="transmembrane region" description="Helical" evidence="17">
    <location>
        <begin position="304"/>
        <end position="324"/>
    </location>
</feature>
<evidence type="ECO:0000313" key="20">
    <source>
        <dbReference type="EMBL" id="GGX71178.1"/>
    </source>
</evidence>
<dbReference type="PIRSF" id="PIRSF038885">
    <property type="entry name" value="COB"/>
    <property type="match status" value="1"/>
</dbReference>
<evidence type="ECO:0000256" key="7">
    <source>
        <dbReference type="ARBA" id="ARBA00022660"/>
    </source>
</evidence>
<comment type="subunit">
    <text evidence="3 16">The main subunits of complex b-c1 are: cytochrome b, cytochrome c1 and the Rieske protein.</text>
</comment>
<keyword evidence="12 15" id="KW-0408">Iron</keyword>
<protein>
    <recommendedName>
        <fullName evidence="4 16">Cytochrome b</fullName>
    </recommendedName>
</protein>
<keyword evidence="11 17" id="KW-1133">Transmembrane helix</keyword>
<dbReference type="GO" id="GO:0045275">
    <property type="term" value="C:respiratory chain complex III"/>
    <property type="evidence" value="ECO:0007669"/>
    <property type="project" value="InterPro"/>
</dbReference>
<evidence type="ECO:0000256" key="17">
    <source>
        <dbReference type="SAM" id="Phobius"/>
    </source>
</evidence>
<dbReference type="InterPro" id="IPR048259">
    <property type="entry name" value="Cytochrome_b_N_euk/bac"/>
</dbReference>
<feature type="domain" description="Cytochrome b/b6 N-terminal region profile" evidence="18">
    <location>
        <begin position="13"/>
        <end position="223"/>
    </location>
</feature>
<comment type="similarity">
    <text evidence="16">Belongs to the cytochrome b family.</text>
</comment>
<evidence type="ECO:0000256" key="1">
    <source>
        <dbReference type="ARBA" id="ARBA00002444"/>
    </source>
</evidence>
<dbReference type="InterPro" id="IPR048260">
    <property type="entry name" value="Cytochrome_b_C_euk/bac"/>
</dbReference>
<dbReference type="FunFam" id="1.20.810.10:FF:000004">
    <property type="entry name" value="Cytochrome b"/>
    <property type="match status" value="1"/>
</dbReference>
<feature type="binding site" description="axial binding residue" evidence="15">
    <location>
        <position position="109"/>
    </location>
    <ligand>
        <name>heme b</name>
        <dbReference type="ChEBI" id="CHEBI:60344"/>
        <label>b566</label>
    </ligand>
    <ligandPart>
        <name>Fe</name>
        <dbReference type="ChEBI" id="CHEBI:18248"/>
    </ligandPart>
</feature>
<dbReference type="PROSITE" id="PS51002">
    <property type="entry name" value="CYTB_NTER"/>
    <property type="match status" value="1"/>
</dbReference>
<evidence type="ECO:0000313" key="21">
    <source>
        <dbReference type="Proteomes" id="UP000600865"/>
    </source>
</evidence>
<dbReference type="SUPFAM" id="SSF81342">
    <property type="entry name" value="Transmembrane di-heme cytochromes"/>
    <property type="match status" value="1"/>
</dbReference>
<feature type="binding site" description="axial binding residue" evidence="15">
    <location>
        <position position="196"/>
    </location>
    <ligand>
        <name>heme b</name>
        <dbReference type="ChEBI" id="CHEBI:60344"/>
        <label>b562</label>
    </ligand>
    <ligandPart>
        <name>Fe</name>
        <dbReference type="ChEBI" id="CHEBI:18248"/>
    </ligandPart>
</feature>
<name>A0A918NHN2_9PROT</name>
<evidence type="ECO:0000256" key="9">
    <source>
        <dbReference type="ARBA" id="ARBA00022723"/>
    </source>
</evidence>
<keyword evidence="9 15" id="KW-0479">Metal-binding</keyword>
<dbReference type="AlphaFoldDB" id="A0A918NHN2"/>
<dbReference type="InterPro" id="IPR027387">
    <property type="entry name" value="Cytb/b6-like_sf"/>
</dbReference>
<dbReference type="GO" id="GO:0022904">
    <property type="term" value="P:respiratory electron transport chain"/>
    <property type="evidence" value="ECO:0007669"/>
    <property type="project" value="InterPro"/>
</dbReference>
<dbReference type="CDD" id="cd00290">
    <property type="entry name" value="cytochrome_b_C"/>
    <property type="match status" value="1"/>
</dbReference>
<dbReference type="CDD" id="cd00284">
    <property type="entry name" value="Cytochrome_b_N"/>
    <property type="match status" value="1"/>
</dbReference>
<feature type="transmembrane region" description="Helical" evidence="17">
    <location>
        <begin position="336"/>
        <end position="358"/>
    </location>
</feature>
<evidence type="ECO:0000256" key="16">
    <source>
        <dbReference type="RuleBase" id="RU003385"/>
    </source>
</evidence>
<keyword evidence="7 16" id="KW-0679">Respiratory chain</keyword>
<comment type="cofactor">
    <cofactor evidence="16">
        <name>heme b</name>
        <dbReference type="ChEBI" id="CHEBI:60344"/>
    </cofactor>
    <text evidence="16">Binds 2 heme groups non-covalently.</text>
</comment>
<dbReference type="Pfam" id="PF00033">
    <property type="entry name" value="Cytochrome_B"/>
    <property type="match status" value="1"/>
</dbReference>
<comment type="subcellular location">
    <subcellularLocation>
        <location evidence="2">Membrane</location>
        <topology evidence="2">Multi-pass membrane protein</topology>
    </subcellularLocation>
</comment>
<feature type="transmembrane region" description="Helical" evidence="17">
    <location>
        <begin position="154"/>
        <end position="174"/>
    </location>
</feature>
<dbReference type="PANTHER" id="PTHR19271:SF16">
    <property type="entry name" value="CYTOCHROME B"/>
    <property type="match status" value="1"/>
</dbReference>
<sequence>MSGPSTYEPKYAAAKWMDQRLPIIRMGADFMTFPSPRNLNYWYTFGGILALCLVVQILSGVILAMHYVADVDLAFASVQRIRRDVPFGWLLQSMHAVGASMFFLAVYMHMFRGLYYGSYKAPREMIWILGCAIYLVMMATAFLGYTLPWGQMSFWGATVITGFFGAVPIVGESLQQWLLGGYAVDNATLNRFFALHYLLPFVIAALVGLHVWALHHVGQNNPIGISEKTESDTLSFHPFYTVKDAFAIAVFLVIFAVFLFYLPDALGHADNYIEADAMKTPAHIVPEWYFLPFYAILRAVPSKLFGILLMLGAIVVLFVLPWLDTHKVRSMRFRPVARWFFILFIVMCFILGWCGAGVPDDIAIPLGKDAGITFYRLGQAATVYYFAYFLVILPILGLVETPKKRPDSITKAVLGENHSTAGLAPAE</sequence>
<evidence type="ECO:0000256" key="10">
    <source>
        <dbReference type="ARBA" id="ARBA00022982"/>
    </source>
</evidence>
<dbReference type="InterPro" id="IPR005797">
    <property type="entry name" value="Cyt_b/b6_N"/>
</dbReference>
<dbReference type="InterPro" id="IPR005798">
    <property type="entry name" value="Cyt_b/b6_C"/>
</dbReference>
<evidence type="ECO:0000259" key="18">
    <source>
        <dbReference type="PROSITE" id="PS51002"/>
    </source>
</evidence>
<evidence type="ECO:0000256" key="12">
    <source>
        <dbReference type="ARBA" id="ARBA00023004"/>
    </source>
</evidence>
<feature type="transmembrane region" description="Helical" evidence="17">
    <location>
        <begin position="41"/>
        <end position="68"/>
    </location>
</feature>
<dbReference type="EMBL" id="BMYV01000002">
    <property type="protein sequence ID" value="GGX71178.1"/>
    <property type="molecule type" value="Genomic_DNA"/>
</dbReference>
<feature type="binding site" description="axial binding residue" evidence="15">
    <location>
        <position position="95"/>
    </location>
    <ligand>
        <name>heme b</name>
        <dbReference type="ChEBI" id="CHEBI:60344"/>
        <label>b562</label>
    </ligand>
    <ligandPart>
        <name>Fe</name>
        <dbReference type="ChEBI" id="CHEBI:18248"/>
    </ligandPart>
</feature>
<dbReference type="GO" id="GO:0016491">
    <property type="term" value="F:oxidoreductase activity"/>
    <property type="evidence" value="ECO:0007669"/>
    <property type="project" value="InterPro"/>
</dbReference>
<evidence type="ECO:0000256" key="2">
    <source>
        <dbReference type="ARBA" id="ARBA00004141"/>
    </source>
</evidence>
<comment type="caution">
    <text evidence="20">The sequence shown here is derived from an EMBL/GenBank/DDBJ whole genome shotgun (WGS) entry which is preliminary data.</text>
</comment>
<feature type="binding site" description="axial binding residue" evidence="15">
    <location>
        <position position="210"/>
    </location>
    <ligand>
        <name>heme b</name>
        <dbReference type="ChEBI" id="CHEBI:60344"/>
        <label>b566</label>
    </ligand>
    <ligandPart>
        <name>Fe</name>
        <dbReference type="ChEBI" id="CHEBI:18248"/>
    </ligandPart>
</feature>
<organism evidence="20 21">
    <name type="scientific">Litorimonas cladophorae</name>
    <dbReference type="NCBI Taxonomy" id="1220491"/>
    <lineage>
        <taxon>Bacteria</taxon>
        <taxon>Pseudomonadati</taxon>
        <taxon>Pseudomonadota</taxon>
        <taxon>Alphaproteobacteria</taxon>
        <taxon>Maricaulales</taxon>
        <taxon>Robiginitomaculaceae</taxon>
    </lineage>
</organism>
<feature type="domain" description="Cytochrome b/b6 C-terminal region profile" evidence="19">
    <location>
        <begin position="226"/>
        <end position="407"/>
    </location>
</feature>
<dbReference type="Pfam" id="PF00032">
    <property type="entry name" value="Cytochrom_B_C"/>
    <property type="match status" value="1"/>
</dbReference>
<gene>
    <name evidence="20" type="ORF">GCM10011309_21670</name>
</gene>
<evidence type="ECO:0000256" key="11">
    <source>
        <dbReference type="ARBA" id="ARBA00022989"/>
    </source>
</evidence>
<dbReference type="InterPro" id="IPR036150">
    <property type="entry name" value="Cyt_b/b6_C_sf"/>
</dbReference>
<keyword evidence="8 16" id="KW-0812">Transmembrane</keyword>
<comment type="function">
    <text evidence="1 16">Component of the ubiquinol-cytochrome c reductase complex (complex III or cytochrome b-c1 complex), which is a respiratory chain that generates an electrochemical potential coupled to ATP synthesis.</text>
</comment>
<dbReference type="PROSITE" id="PS51003">
    <property type="entry name" value="CYTB_CTER"/>
    <property type="match status" value="1"/>
</dbReference>
<dbReference type="InterPro" id="IPR030689">
    <property type="entry name" value="Cytochrome_b"/>
</dbReference>
<evidence type="ECO:0000256" key="13">
    <source>
        <dbReference type="ARBA" id="ARBA00023136"/>
    </source>
</evidence>
<evidence type="ECO:0000256" key="14">
    <source>
        <dbReference type="PIRSR" id="PIRSR038885-1"/>
    </source>
</evidence>
<dbReference type="InterPro" id="IPR016174">
    <property type="entry name" value="Di-haem_cyt_TM"/>
</dbReference>
<evidence type="ECO:0000259" key="19">
    <source>
        <dbReference type="PROSITE" id="PS51003"/>
    </source>
</evidence>